<comment type="caution">
    <text evidence="1">The sequence shown here is derived from an EMBL/GenBank/DDBJ whole genome shotgun (WGS) entry which is preliminary data.</text>
</comment>
<dbReference type="Proteomes" id="UP000278149">
    <property type="component" value="Unassembled WGS sequence"/>
</dbReference>
<dbReference type="RefSeq" id="WP_148113968.1">
    <property type="nucleotide sequence ID" value="NZ_RCOR01000039.1"/>
</dbReference>
<dbReference type="EMBL" id="RCOR01000039">
    <property type="protein sequence ID" value="RSN67914.1"/>
    <property type="molecule type" value="Genomic_DNA"/>
</dbReference>
<organism evidence="1 2">
    <name type="scientific">Candidatus Korarchaeum cryptofilum</name>
    <dbReference type="NCBI Taxonomy" id="498846"/>
    <lineage>
        <taxon>Archaea</taxon>
        <taxon>Thermoproteota</taxon>
        <taxon>Candidatus Korarchaeia</taxon>
        <taxon>Candidatus Korarchaeales</taxon>
        <taxon>Candidatus Korarchaeaceae</taxon>
        <taxon>Candidatus Korarchaeum</taxon>
    </lineage>
</organism>
<reference evidence="1 2" key="1">
    <citation type="submission" date="2018-10" db="EMBL/GenBank/DDBJ databases">
        <title>Co-occurring genomic capacity for anaerobic methane metabolism and dissimilatory sulfite reduction discovered in the Korarchaeota.</title>
        <authorList>
            <person name="Mckay L.J."/>
            <person name="Dlakic M."/>
            <person name="Fields M.W."/>
            <person name="Delmont T.O."/>
            <person name="Eren A.M."/>
            <person name="Jay Z.J."/>
            <person name="Klingelsmith K.B."/>
            <person name="Rusch D.B."/>
            <person name="Inskeep W.P."/>
        </authorList>
    </citation>
    <scope>NUCLEOTIDE SEQUENCE [LARGE SCALE GENOMIC DNA]</scope>
    <source>
        <strain evidence="1 2">WS</strain>
    </source>
</reference>
<proteinExistence type="predicted"/>
<accession>A0A3R9WXS8</accession>
<name>A0A3R9WXS8_9CREN</name>
<evidence type="ECO:0000313" key="1">
    <source>
        <dbReference type="EMBL" id="RSN67914.1"/>
    </source>
</evidence>
<sequence>MSVVVARAVRKWVRNTSRGKDNYQEGIAETNVNPMELAAANYTKMKSKLMEFLESNKWPEIMRSIPVAVWKDLATKLGPDRFARGVETKAFKVQTFWTKWGPLLESHRSAVLSVSPDTWEGRKERMIRNVEGLKNLKGKWRS</sequence>
<evidence type="ECO:0000313" key="2">
    <source>
        <dbReference type="Proteomes" id="UP000278149"/>
    </source>
</evidence>
<feature type="non-terminal residue" evidence="1">
    <location>
        <position position="142"/>
    </location>
</feature>
<gene>
    <name evidence="1" type="ORF">D9Q81_07300</name>
</gene>
<protein>
    <submittedName>
        <fullName evidence="1">Uncharacterized protein</fullName>
    </submittedName>
</protein>
<dbReference type="AlphaFoldDB" id="A0A3R9WXS8"/>